<comment type="caution">
    <text evidence="2">The sequence shown here is derived from an EMBL/GenBank/DDBJ whole genome shotgun (WGS) entry which is preliminary data.</text>
</comment>
<dbReference type="CDD" id="cd00046">
    <property type="entry name" value="SF2-N"/>
    <property type="match status" value="1"/>
</dbReference>
<dbReference type="GO" id="GO:0003676">
    <property type="term" value="F:nucleic acid binding"/>
    <property type="evidence" value="ECO:0007669"/>
    <property type="project" value="InterPro"/>
</dbReference>
<dbReference type="SUPFAM" id="SSF52540">
    <property type="entry name" value="P-loop containing nucleoside triphosphate hydrolases"/>
    <property type="match status" value="1"/>
</dbReference>
<dbReference type="Proteomes" id="UP000321635">
    <property type="component" value="Unassembled WGS sequence"/>
</dbReference>
<proteinExistence type="predicted"/>
<keyword evidence="3" id="KW-1185">Reference proteome</keyword>
<gene>
    <name evidence="2" type="ORF">ANI02nite_35210</name>
</gene>
<dbReference type="GO" id="GO:0016818">
    <property type="term" value="F:hydrolase activity, acting on acid anhydrides, in phosphorus-containing anhydrides"/>
    <property type="evidence" value="ECO:0007669"/>
    <property type="project" value="InterPro"/>
</dbReference>
<reference evidence="2 3" key="1">
    <citation type="submission" date="2019-07" db="EMBL/GenBank/DDBJ databases">
        <title>Whole genome shotgun sequence of Acetobacter nitrogenifigens NBRC 105050.</title>
        <authorList>
            <person name="Hosoyama A."/>
            <person name="Uohara A."/>
            <person name="Ohji S."/>
            <person name="Ichikawa N."/>
        </authorList>
    </citation>
    <scope>NUCLEOTIDE SEQUENCE [LARGE SCALE GENOMIC DNA]</scope>
    <source>
        <strain evidence="2 3">NBRC 105050</strain>
    </source>
</reference>
<dbReference type="InterPro" id="IPR027417">
    <property type="entry name" value="P-loop_NTPase"/>
</dbReference>
<evidence type="ECO:0000259" key="1">
    <source>
        <dbReference type="PROSITE" id="PS51192"/>
    </source>
</evidence>
<keyword evidence="2" id="KW-0547">Nucleotide-binding</keyword>
<organism evidence="2 3">
    <name type="scientific">Acetobacter nitrogenifigens DSM 23921 = NBRC 105050</name>
    <dbReference type="NCBI Taxonomy" id="1120919"/>
    <lineage>
        <taxon>Bacteria</taxon>
        <taxon>Pseudomonadati</taxon>
        <taxon>Pseudomonadota</taxon>
        <taxon>Alphaproteobacteria</taxon>
        <taxon>Acetobacterales</taxon>
        <taxon>Acetobacteraceae</taxon>
        <taxon>Acetobacter</taxon>
    </lineage>
</organism>
<dbReference type="PROSITE" id="PS51192">
    <property type="entry name" value="HELICASE_ATP_BIND_1"/>
    <property type="match status" value="1"/>
</dbReference>
<dbReference type="InterPro" id="IPR011545">
    <property type="entry name" value="DEAD/DEAH_box_helicase_dom"/>
</dbReference>
<keyword evidence="2" id="KW-0067">ATP-binding</keyword>
<dbReference type="EMBL" id="BJYF01000053">
    <property type="protein sequence ID" value="GEN61637.1"/>
    <property type="molecule type" value="Genomic_DNA"/>
</dbReference>
<dbReference type="InterPro" id="IPR014001">
    <property type="entry name" value="Helicase_ATP-bd"/>
</dbReference>
<dbReference type="GO" id="GO:0004386">
    <property type="term" value="F:helicase activity"/>
    <property type="evidence" value="ECO:0007669"/>
    <property type="project" value="UniProtKB-KW"/>
</dbReference>
<dbReference type="AlphaFoldDB" id="A0A511XFA8"/>
<dbReference type="GO" id="GO:0006139">
    <property type="term" value="P:nucleobase-containing compound metabolic process"/>
    <property type="evidence" value="ECO:0007669"/>
    <property type="project" value="InterPro"/>
</dbReference>
<accession>A0A511XFA8</accession>
<keyword evidence="2" id="KW-0378">Hydrolase</keyword>
<sequence length="868" mass="96445">MHLRIMAFKSAPPTEIIPASPEEILLTLPRRKIPGVLLHQGEMMRNYASGAVGAADVGLQLPTGSGKTLVGLMIAEWRRRKFRERIVYLCPTRQLVNQVVEQARDQYGLTVLGFTGPKSDYSALAKAQYQNADHVAVTTYSSLFNTHPFFSNPDVIIVDDAHAAENYIAETWTLRVQRTDPQHRTLFQAMCAVLDGLLSPLDRSRLAGRWDASPDDRKWVEKLPTPDFALVADELAAVIDAHAQDLSIRFVWSLLRGHLRACHLYLSATEIMIRPIVPPTWQHTPFNGARQRIYMSATLGAGGDLERLVGRFPIKRLPVPEGWNRQGIGRRFFIFPENFLQAEEVPTIRTELMKRAGRSLVIVPRDQLAEEVTTGVIETLGYPVFDAHALEESKAAFVGCEKAVAVVANRYDGIDFPGDDCRLLFVEDLPKAANLQERFVMDRMGARQLYDDRVQTRVLQAIGRCTRSLQDYSAVVISGEELPAYLADRSQRAHLHPELQAELAFGIHQSTATTITEVVENFDMFISNGEEWAHANNQILAARSKATQMPFPALGDLEGIVHHEIRYQTLLWQNDHETALAAAESVLGGLTDPNLRGYRAWWHYLAGSAAWLGSKDGVPALEAKARGHFAQAKKAATDVPWLARLTRFEAPAQESEADVRLAAMEQVERIENVLTGLGTLHDRAFSTREKEILEGLAGASAFEPAHVLLGRTLGDIADKRETDASPDPWWLSGSTCFVFEDHAGATNDLLDATKARQVATHPNWVRKNVPLPAEATVTPVLVTPVTSMRSGAAPHLNEVLLWPLDEFRAWATQALQVLRDLRRTFTAAGDLAWRAEAARRLDEADISASALHARLQRQIASQALTEVP</sequence>
<dbReference type="GO" id="GO:0005524">
    <property type="term" value="F:ATP binding"/>
    <property type="evidence" value="ECO:0007669"/>
    <property type="project" value="InterPro"/>
</dbReference>
<dbReference type="InterPro" id="IPR006555">
    <property type="entry name" value="ATP-dep_Helicase_C"/>
</dbReference>
<name>A0A511XFA8_9PROT</name>
<dbReference type="STRING" id="1120919.GCA_000429165_03779"/>
<feature type="domain" description="Helicase ATP-binding" evidence="1">
    <location>
        <begin position="48"/>
        <end position="317"/>
    </location>
</feature>
<dbReference type="Pfam" id="PF13307">
    <property type="entry name" value="Helicase_C_2"/>
    <property type="match status" value="1"/>
</dbReference>
<dbReference type="SMART" id="SM00491">
    <property type="entry name" value="HELICc2"/>
    <property type="match status" value="1"/>
</dbReference>
<dbReference type="Pfam" id="PF00270">
    <property type="entry name" value="DEAD"/>
    <property type="match status" value="1"/>
</dbReference>
<keyword evidence="2" id="KW-0347">Helicase</keyword>
<protein>
    <submittedName>
        <fullName evidence="2">Helicase</fullName>
    </submittedName>
</protein>
<dbReference type="Gene3D" id="3.40.50.300">
    <property type="entry name" value="P-loop containing nucleotide triphosphate hydrolases"/>
    <property type="match status" value="2"/>
</dbReference>
<evidence type="ECO:0000313" key="2">
    <source>
        <dbReference type="EMBL" id="GEN61637.1"/>
    </source>
</evidence>
<dbReference type="SMART" id="SM00487">
    <property type="entry name" value="DEXDc"/>
    <property type="match status" value="1"/>
</dbReference>
<evidence type="ECO:0000313" key="3">
    <source>
        <dbReference type="Proteomes" id="UP000321635"/>
    </source>
</evidence>